<dbReference type="InterPro" id="IPR050426">
    <property type="entry name" value="Glycosyltransferase_28"/>
</dbReference>
<feature type="compositionally biased region" description="Basic and acidic residues" evidence="2">
    <location>
        <begin position="674"/>
        <end position="694"/>
    </location>
</feature>
<dbReference type="OrthoDB" id="5835829at2759"/>
<feature type="region of interest" description="Disordered" evidence="2">
    <location>
        <begin position="890"/>
        <end position="921"/>
    </location>
</feature>
<evidence type="ECO:0000313" key="7">
    <source>
        <dbReference type="Proteomes" id="UP000267821"/>
    </source>
</evidence>
<dbReference type="InterPro" id="IPR004276">
    <property type="entry name" value="GlycoTrans_28_N"/>
</dbReference>
<proteinExistence type="predicted"/>
<dbReference type="InterPro" id="IPR010610">
    <property type="entry name" value="EryCIII-like_C"/>
</dbReference>
<dbReference type="InterPro" id="IPR002213">
    <property type="entry name" value="UDP_glucos_trans"/>
</dbReference>
<evidence type="ECO:0000256" key="1">
    <source>
        <dbReference type="ARBA" id="ARBA00022679"/>
    </source>
</evidence>
<keyword evidence="3" id="KW-0472">Membrane</keyword>
<protein>
    <submittedName>
        <fullName evidence="6">UDP-Glycosyltransferase/glycogen phosphorylase</fullName>
    </submittedName>
</protein>
<evidence type="ECO:0000313" key="6">
    <source>
        <dbReference type="EMBL" id="RPB21253.1"/>
    </source>
</evidence>
<dbReference type="Pfam" id="PF06722">
    <property type="entry name" value="EryCIII-like_C"/>
    <property type="match status" value="1"/>
</dbReference>
<dbReference type="PANTHER" id="PTHR48050:SF5">
    <property type="entry name" value="UDP-GLUCOSE,STEROL TRANSFERASE"/>
    <property type="match status" value="1"/>
</dbReference>
<dbReference type="STRING" id="1051890.A0A3N4LEE7"/>
<keyword evidence="7" id="KW-1185">Reference proteome</keyword>
<dbReference type="GO" id="GO:0005975">
    <property type="term" value="P:carbohydrate metabolic process"/>
    <property type="evidence" value="ECO:0007669"/>
    <property type="project" value="InterPro"/>
</dbReference>
<feature type="region of interest" description="Disordered" evidence="2">
    <location>
        <begin position="1"/>
        <end position="42"/>
    </location>
</feature>
<reference evidence="6 7" key="1">
    <citation type="journal article" date="2018" name="Nat. Ecol. Evol.">
        <title>Pezizomycetes genomes reveal the molecular basis of ectomycorrhizal truffle lifestyle.</title>
        <authorList>
            <person name="Murat C."/>
            <person name="Payen T."/>
            <person name="Noel B."/>
            <person name="Kuo A."/>
            <person name="Morin E."/>
            <person name="Chen J."/>
            <person name="Kohler A."/>
            <person name="Krizsan K."/>
            <person name="Balestrini R."/>
            <person name="Da Silva C."/>
            <person name="Montanini B."/>
            <person name="Hainaut M."/>
            <person name="Levati E."/>
            <person name="Barry K.W."/>
            <person name="Belfiori B."/>
            <person name="Cichocki N."/>
            <person name="Clum A."/>
            <person name="Dockter R.B."/>
            <person name="Fauchery L."/>
            <person name="Guy J."/>
            <person name="Iotti M."/>
            <person name="Le Tacon F."/>
            <person name="Lindquist E.A."/>
            <person name="Lipzen A."/>
            <person name="Malagnac F."/>
            <person name="Mello A."/>
            <person name="Molinier V."/>
            <person name="Miyauchi S."/>
            <person name="Poulain J."/>
            <person name="Riccioni C."/>
            <person name="Rubini A."/>
            <person name="Sitrit Y."/>
            <person name="Splivallo R."/>
            <person name="Traeger S."/>
            <person name="Wang M."/>
            <person name="Zifcakova L."/>
            <person name="Wipf D."/>
            <person name="Zambonelli A."/>
            <person name="Paolocci F."/>
            <person name="Nowrousian M."/>
            <person name="Ottonello S."/>
            <person name="Baldrian P."/>
            <person name="Spatafora J.W."/>
            <person name="Henrissat B."/>
            <person name="Nagy L.G."/>
            <person name="Aury J.M."/>
            <person name="Wincker P."/>
            <person name="Grigoriev I.V."/>
            <person name="Bonfante P."/>
            <person name="Martin F.M."/>
        </authorList>
    </citation>
    <scope>NUCLEOTIDE SEQUENCE [LARGE SCALE GENOMIC DNA]</scope>
    <source>
        <strain evidence="6 7">ATCC MYA-4762</strain>
    </source>
</reference>
<dbReference type="SUPFAM" id="SSF53756">
    <property type="entry name" value="UDP-Glycosyltransferase/glycogen phosphorylase"/>
    <property type="match status" value="1"/>
</dbReference>
<keyword evidence="3" id="KW-1133">Transmembrane helix</keyword>
<evidence type="ECO:0000259" key="4">
    <source>
        <dbReference type="Pfam" id="PF03033"/>
    </source>
</evidence>
<dbReference type="PANTHER" id="PTHR48050">
    <property type="entry name" value="STEROL 3-BETA-GLUCOSYLTRANSFERASE"/>
    <property type="match status" value="1"/>
</dbReference>
<dbReference type="Proteomes" id="UP000267821">
    <property type="component" value="Unassembled WGS sequence"/>
</dbReference>
<dbReference type="AlphaFoldDB" id="A0A3N4LEE7"/>
<feature type="compositionally biased region" description="Basic residues" evidence="2">
    <location>
        <begin position="905"/>
        <end position="921"/>
    </location>
</feature>
<keyword evidence="1 6" id="KW-0808">Transferase</keyword>
<accession>A0A3N4LEE7</accession>
<feature type="compositionally biased region" description="Low complexity" evidence="2">
    <location>
        <begin position="17"/>
        <end position="26"/>
    </location>
</feature>
<feature type="compositionally biased region" description="Polar residues" evidence="2">
    <location>
        <begin position="1"/>
        <end position="16"/>
    </location>
</feature>
<feature type="domain" description="Glycosyltransferase family 28 N-terminal" evidence="4">
    <location>
        <begin position="112"/>
        <end position="263"/>
    </location>
</feature>
<keyword evidence="3" id="KW-0812">Transmembrane</keyword>
<dbReference type="InParanoid" id="A0A3N4LEE7"/>
<organism evidence="6 7">
    <name type="scientific">Terfezia boudieri ATCC MYA-4762</name>
    <dbReference type="NCBI Taxonomy" id="1051890"/>
    <lineage>
        <taxon>Eukaryota</taxon>
        <taxon>Fungi</taxon>
        <taxon>Dikarya</taxon>
        <taxon>Ascomycota</taxon>
        <taxon>Pezizomycotina</taxon>
        <taxon>Pezizomycetes</taxon>
        <taxon>Pezizales</taxon>
        <taxon>Pezizaceae</taxon>
        <taxon>Terfezia</taxon>
    </lineage>
</organism>
<feature type="compositionally biased region" description="Acidic residues" evidence="2">
    <location>
        <begin position="699"/>
        <end position="708"/>
    </location>
</feature>
<dbReference type="Pfam" id="PF03033">
    <property type="entry name" value="Glyco_transf_28"/>
    <property type="match status" value="1"/>
</dbReference>
<gene>
    <name evidence="6" type="ORF">L211DRAFT_790701</name>
</gene>
<feature type="transmembrane region" description="Helical" evidence="3">
    <location>
        <begin position="803"/>
        <end position="830"/>
    </location>
</feature>
<sequence>MNNTSIRPTPTASSTFPSISTTPRTYTRPRKRSNPSYSPFSFNNPHFSTQAHLDHDGRVHIKLNHLPGSTKDTPLSSLLDSTFKQQFSINLYNNLTNTTTPVLDSVPPRLNIVIMVIGSRGDIQPFVALAKVLVGEWGHRVRIATHPEFKELKGGKGEFFSVGGNPQELMAFMVKNPGLLPSLETIKAGEVARRRQQMGVMFEGFWKSCIEPSAVIQRLPGTTPFIADAIIANPPSFAHIHCAEKLGIPLHLMFTFPYTPTATIPHPLANISQSDVEAAYTNIISYSMVEMMTWQGLGDLINRFRKESLGLEPLSTLWAPGLLTRLKAPITYMWSPSLIPKPADWGPHVDIIGFVFLGKADTFTPPDDLKVFLEKDPDNPPIYIGFGSIVVDDPDGLTQIIFDAVEEAGVRAVVAKGWGGLGGEEGVPEEVFMLENTPHDWLFPKCRAVIHHGGAGTTAIGLKCGKPTFIVTFFGDQPFWGQMVKNAGAGDWCPFKDMDKEKLGMGIRTIIAGDVAEKAAELAEKIRKEGDGARNAVMSFYRALETVGVNFGIRCTILPEAVAVWRVRRTRIKLSAVAAYILVQEGKFTWKDLRLVRHTEWNDFDGPGEPLSGGAGAIVTALGSVAKGLFGVPYTWYKGVKRVAAEESIEAEGEDGELDKVVETSRKIRKREGHKGSGVEREKAGKLEKAHDDQAPSDNCEDGDEHEEEQISKDILHGTTHSLTSILRAGLRLPMDISLALAQGFHNAPRLYGDKVRRPNRITGLHSGLRAAGKEVTLGLYDTVTGFVIKPYNGAKKSGAVGFAMGVGMAAGGVVFAVGAGLAGTVGYTLKGVHKELHKGPERAVLGRIRDMRVWQGEIEAAEFKRGGEGVWEEVRERVVRGWEEEERKELEKKAGEEEGNGPRGKLRRRVRRRERSRERRKWLRSGERRVALMENILVV</sequence>
<feature type="domain" description="Erythromycin biosynthesis protein CIII-like C-terminal" evidence="5">
    <location>
        <begin position="425"/>
        <end position="524"/>
    </location>
</feature>
<dbReference type="EMBL" id="ML121561">
    <property type="protein sequence ID" value="RPB21253.1"/>
    <property type="molecule type" value="Genomic_DNA"/>
</dbReference>
<name>A0A3N4LEE7_9PEZI</name>
<dbReference type="CDD" id="cd03784">
    <property type="entry name" value="GT1_Gtf-like"/>
    <property type="match status" value="1"/>
</dbReference>
<feature type="region of interest" description="Disordered" evidence="2">
    <location>
        <begin position="665"/>
        <end position="715"/>
    </location>
</feature>
<dbReference type="Gene3D" id="3.40.50.2000">
    <property type="entry name" value="Glycogen Phosphorylase B"/>
    <property type="match status" value="2"/>
</dbReference>
<evidence type="ECO:0000256" key="3">
    <source>
        <dbReference type="SAM" id="Phobius"/>
    </source>
</evidence>
<evidence type="ECO:0000259" key="5">
    <source>
        <dbReference type="Pfam" id="PF06722"/>
    </source>
</evidence>
<evidence type="ECO:0000256" key="2">
    <source>
        <dbReference type="SAM" id="MobiDB-lite"/>
    </source>
</evidence>
<dbReference type="FunFam" id="3.40.50.2000:FF:000009">
    <property type="entry name" value="Sterol 3-beta-glucosyltransferase UGT80A2"/>
    <property type="match status" value="1"/>
</dbReference>
<dbReference type="GO" id="GO:0016906">
    <property type="term" value="F:sterol 3-beta-glucosyltransferase activity"/>
    <property type="evidence" value="ECO:0007669"/>
    <property type="project" value="UniProtKB-ARBA"/>
</dbReference>